<evidence type="ECO:0000259" key="3">
    <source>
        <dbReference type="SMART" id="SM00858"/>
    </source>
</evidence>
<dbReference type="EMBL" id="JAKFHA010000021">
    <property type="protein sequence ID" value="MCF2531158.1"/>
    <property type="molecule type" value="Genomic_DNA"/>
</dbReference>
<keyword evidence="2" id="KW-0472">Membrane</keyword>
<evidence type="ECO:0000313" key="5">
    <source>
        <dbReference type="Proteomes" id="UP001165378"/>
    </source>
</evidence>
<sequence>MTSPSARLTGGPATSRSGRPLATSRGSNAASRPNPPGSRRRRTGLVWAGLALAVLSALAFVLFARQLDDRRDVLVLTRDVPRGEALQSGDLRVARVGVGSDVSVVLGSERSSVTGQATTRNLVSGQLLQPGDTEAAAQYPPAGKAEIAIVLKPGAAPPAVREGQRAAVLEGPAVSTPASPGPPPAVVVGEVVRVDAVPDSSGSTIVTLLVDTAATRTLAVLREPHLAVLSPSGGEAP</sequence>
<reference evidence="4" key="1">
    <citation type="submission" date="2022-01" db="EMBL/GenBank/DDBJ databases">
        <title>Genome-Based Taxonomic Classification of the Phylum Actinobacteria.</title>
        <authorList>
            <person name="Gao Y."/>
        </authorList>
    </citation>
    <scope>NUCLEOTIDE SEQUENCE</scope>
    <source>
        <strain evidence="4">KLBMP 8922</strain>
    </source>
</reference>
<evidence type="ECO:0000256" key="1">
    <source>
        <dbReference type="SAM" id="MobiDB-lite"/>
    </source>
</evidence>
<name>A0AA41Q426_9ACTN</name>
<organism evidence="4 5">
    <name type="scientific">Yinghuangia soli</name>
    <dbReference type="NCBI Taxonomy" id="2908204"/>
    <lineage>
        <taxon>Bacteria</taxon>
        <taxon>Bacillati</taxon>
        <taxon>Actinomycetota</taxon>
        <taxon>Actinomycetes</taxon>
        <taxon>Kitasatosporales</taxon>
        <taxon>Streptomycetaceae</taxon>
        <taxon>Yinghuangia</taxon>
    </lineage>
</organism>
<dbReference type="InterPro" id="IPR013974">
    <property type="entry name" value="SAF"/>
</dbReference>
<protein>
    <submittedName>
        <fullName evidence="4">SAF domain-containing protein</fullName>
    </submittedName>
</protein>
<dbReference type="CDD" id="cd11614">
    <property type="entry name" value="SAF_CpaB_FlgA_like"/>
    <property type="match status" value="1"/>
</dbReference>
<dbReference type="RefSeq" id="WP_235055825.1">
    <property type="nucleotide sequence ID" value="NZ_JAKFHA010000021.1"/>
</dbReference>
<dbReference type="SMART" id="SM00858">
    <property type="entry name" value="SAF"/>
    <property type="match status" value="1"/>
</dbReference>
<accession>A0AA41Q426</accession>
<feature type="compositionally biased region" description="Polar residues" evidence="1">
    <location>
        <begin position="1"/>
        <end position="17"/>
    </location>
</feature>
<keyword evidence="2" id="KW-0812">Transmembrane</keyword>
<keyword evidence="5" id="KW-1185">Reference proteome</keyword>
<dbReference type="AlphaFoldDB" id="A0AA41Q426"/>
<keyword evidence="2" id="KW-1133">Transmembrane helix</keyword>
<dbReference type="Proteomes" id="UP001165378">
    <property type="component" value="Unassembled WGS sequence"/>
</dbReference>
<feature type="transmembrane region" description="Helical" evidence="2">
    <location>
        <begin position="44"/>
        <end position="64"/>
    </location>
</feature>
<evidence type="ECO:0000256" key="2">
    <source>
        <dbReference type="SAM" id="Phobius"/>
    </source>
</evidence>
<comment type="caution">
    <text evidence="4">The sequence shown here is derived from an EMBL/GenBank/DDBJ whole genome shotgun (WGS) entry which is preliminary data.</text>
</comment>
<feature type="region of interest" description="Disordered" evidence="1">
    <location>
        <begin position="1"/>
        <end position="40"/>
    </location>
</feature>
<feature type="domain" description="SAF" evidence="3">
    <location>
        <begin position="71"/>
        <end position="134"/>
    </location>
</feature>
<proteinExistence type="predicted"/>
<dbReference type="Pfam" id="PF08666">
    <property type="entry name" value="SAF"/>
    <property type="match status" value="1"/>
</dbReference>
<gene>
    <name evidence="4" type="ORF">LZ495_28620</name>
</gene>
<evidence type="ECO:0000313" key="4">
    <source>
        <dbReference type="EMBL" id="MCF2531158.1"/>
    </source>
</evidence>
<dbReference type="Gene3D" id="3.90.1210.10">
    <property type="entry name" value="Antifreeze-like/N-acetylneuraminic acid synthase C-terminal domain"/>
    <property type="match status" value="1"/>
</dbReference>